<evidence type="ECO:0000256" key="1">
    <source>
        <dbReference type="ARBA" id="ARBA00004571"/>
    </source>
</evidence>
<dbReference type="PROSITE" id="PS52016">
    <property type="entry name" value="TONB_DEPENDENT_REC_3"/>
    <property type="match status" value="1"/>
</dbReference>
<evidence type="ECO:0000256" key="5">
    <source>
        <dbReference type="ARBA" id="ARBA00023136"/>
    </source>
</evidence>
<dbReference type="InterPro" id="IPR036942">
    <property type="entry name" value="Beta-barrel_TonB_sf"/>
</dbReference>
<accession>A0A9D9IN60</accession>
<dbReference type="InterPro" id="IPR023996">
    <property type="entry name" value="TonB-dep_OMP_SusC/RagA"/>
</dbReference>
<dbReference type="Gene3D" id="2.170.130.10">
    <property type="entry name" value="TonB-dependent receptor, plug domain"/>
    <property type="match status" value="1"/>
</dbReference>
<evidence type="ECO:0000313" key="10">
    <source>
        <dbReference type="Proteomes" id="UP000823757"/>
    </source>
</evidence>
<organism evidence="9 10">
    <name type="scientific">Candidatus Cryptobacteroides faecigallinarum</name>
    <dbReference type="NCBI Taxonomy" id="2840763"/>
    <lineage>
        <taxon>Bacteria</taxon>
        <taxon>Pseudomonadati</taxon>
        <taxon>Bacteroidota</taxon>
        <taxon>Bacteroidia</taxon>
        <taxon>Bacteroidales</taxon>
        <taxon>Candidatus Cryptobacteroides</taxon>
    </lineage>
</organism>
<dbReference type="InterPro" id="IPR012910">
    <property type="entry name" value="Plug_dom"/>
</dbReference>
<dbReference type="InterPro" id="IPR008969">
    <property type="entry name" value="CarboxyPept-like_regulatory"/>
</dbReference>
<dbReference type="AlphaFoldDB" id="A0A9D9IN60"/>
<reference evidence="9" key="1">
    <citation type="submission" date="2020-10" db="EMBL/GenBank/DDBJ databases">
        <authorList>
            <person name="Gilroy R."/>
        </authorList>
    </citation>
    <scope>NUCLEOTIDE SEQUENCE</scope>
    <source>
        <strain evidence="9">B1-13419</strain>
    </source>
</reference>
<proteinExistence type="inferred from homology"/>
<keyword evidence="3 7" id="KW-1134">Transmembrane beta strand</keyword>
<dbReference type="SUPFAM" id="SSF56935">
    <property type="entry name" value="Porins"/>
    <property type="match status" value="1"/>
</dbReference>
<keyword evidence="6 7" id="KW-0998">Cell outer membrane</keyword>
<gene>
    <name evidence="9" type="ORF">IAB91_08595</name>
</gene>
<comment type="similarity">
    <text evidence="7">Belongs to the TonB-dependent receptor family.</text>
</comment>
<keyword evidence="4 7" id="KW-0812">Transmembrane</keyword>
<evidence type="ECO:0000259" key="8">
    <source>
        <dbReference type="Pfam" id="PF07715"/>
    </source>
</evidence>
<evidence type="ECO:0000256" key="4">
    <source>
        <dbReference type="ARBA" id="ARBA00022692"/>
    </source>
</evidence>
<keyword evidence="2 7" id="KW-0813">Transport</keyword>
<keyword evidence="5 7" id="KW-0472">Membrane</keyword>
<protein>
    <submittedName>
        <fullName evidence="9">SusC/RagA family TonB-linked outer membrane protein</fullName>
    </submittedName>
</protein>
<reference evidence="9" key="2">
    <citation type="journal article" date="2021" name="PeerJ">
        <title>Extensive microbial diversity within the chicken gut microbiome revealed by metagenomics and culture.</title>
        <authorList>
            <person name="Gilroy R."/>
            <person name="Ravi A."/>
            <person name="Getino M."/>
            <person name="Pursley I."/>
            <person name="Horton D.L."/>
            <person name="Alikhan N.F."/>
            <person name="Baker D."/>
            <person name="Gharbi K."/>
            <person name="Hall N."/>
            <person name="Watson M."/>
            <person name="Adriaenssens E.M."/>
            <person name="Foster-Nyarko E."/>
            <person name="Jarju S."/>
            <person name="Secka A."/>
            <person name="Antonio M."/>
            <person name="Oren A."/>
            <person name="Chaudhuri R.R."/>
            <person name="La Ragione R."/>
            <person name="Hildebrand F."/>
            <person name="Pallen M.J."/>
        </authorList>
    </citation>
    <scope>NUCLEOTIDE SEQUENCE</scope>
    <source>
        <strain evidence="9">B1-13419</strain>
    </source>
</reference>
<evidence type="ECO:0000313" key="9">
    <source>
        <dbReference type="EMBL" id="MBO8475332.1"/>
    </source>
</evidence>
<dbReference type="Gene3D" id="2.40.170.20">
    <property type="entry name" value="TonB-dependent receptor, beta-barrel domain"/>
    <property type="match status" value="1"/>
</dbReference>
<evidence type="ECO:0000256" key="2">
    <source>
        <dbReference type="ARBA" id="ARBA00022448"/>
    </source>
</evidence>
<sequence>MGVVKDEAGKGLPGAVVYVKDHETIGTETDKYGNFSLQNIPEGNQTIIFSMLGMEEVQIAYTGQESTVVTLKEEAATLNDVVVTGIITRHRNSFTGSASTFSGQELKIIGNSNILQSLKTLEPSMNIVENNLRGADPNTMPDLEIRGKTSIVGEISSDYENVPNQPLFILDGMEVTIETIMNLNIDRVKSVTVLKDAASTAIYGSKAANGVIVVETIPPEPGQLRVSYSGNFGVQFPDLSDYNLMNAEEKLTFERLAGRYTSDNEAESPEQDALDALYYSRLKAVRQGVDSYWLAEPLRTVFNHSHNLYIDGGDQNMQYGIGVNYGNEKGVMKGSDRDIVGGNIQVRYRKGSFTFANNFNMSLVNSATEPVSFSLFANANPYYRKRNPDGSVPLLLEDIDIAGQSIYNPLALFNIPNTNKTNDLTFSDQIDLTWRFWNAFTIKGTFGISNNSSETEAFQSPDHPDFIGSLADKKGLYTTSKTNNFSYNGRIVFSYGKLFGAHHNFSANAAWDFSNKDTKRGGYSVSGFVGNQHQNPEFSAGFNQGDKPEYSTTRARSTGFLFSANYAFKSRYMLDLNYRLDGSSVFGAQRMFTGTWSAGVAWDISNEAWFKVKWIDFFKLRYSIGNPGNQNFDAYMSSGIYEYNPDYTNIFGESAIIQKVANRNLAWQKTLDQNWGLDFTAWDDRIRLGVDYYYKNTDPLLVSISLPPSAGQTRIYTNLGGQISQGFSGTLNIVVLRTQTMRLGVNFTFAQNRSKYVNIGDSLEFMNEKGSASVLRRYYDGASPDDIWAVRSLGIDPATGREVFLTKEGEYTFQYDADDEVKVGSTAPDLEGIIGISFYWGQFSAAINCRYELGGQIFASALYEKVENISEEELYYNVDRRALYDRWQKPGDNARFKAIDNLDSTPMSSRFVLDNNVFTLESISVGYDTAARWLQKIKVQGASIRLYANNIWRIASVKEERGIEYPFSNSISMSISLRF</sequence>
<dbReference type="NCBIfam" id="TIGR04057">
    <property type="entry name" value="SusC_RagA_signa"/>
    <property type="match status" value="1"/>
</dbReference>
<comment type="subcellular location">
    <subcellularLocation>
        <location evidence="1 7">Cell outer membrane</location>
        <topology evidence="1 7">Multi-pass membrane protein</topology>
    </subcellularLocation>
</comment>
<evidence type="ECO:0000256" key="3">
    <source>
        <dbReference type="ARBA" id="ARBA00022452"/>
    </source>
</evidence>
<dbReference type="InterPro" id="IPR039426">
    <property type="entry name" value="TonB-dep_rcpt-like"/>
</dbReference>
<dbReference type="NCBIfam" id="TIGR04056">
    <property type="entry name" value="OMP_RagA_SusC"/>
    <property type="match status" value="1"/>
</dbReference>
<comment type="caution">
    <text evidence="9">The sequence shown here is derived from an EMBL/GenBank/DDBJ whole genome shotgun (WGS) entry which is preliminary data.</text>
</comment>
<dbReference type="EMBL" id="JADIMD010000124">
    <property type="protein sequence ID" value="MBO8475332.1"/>
    <property type="molecule type" value="Genomic_DNA"/>
</dbReference>
<dbReference type="InterPro" id="IPR023997">
    <property type="entry name" value="TonB-dep_OMP_SusC/RagA_CS"/>
</dbReference>
<dbReference type="GO" id="GO:0009279">
    <property type="term" value="C:cell outer membrane"/>
    <property type="evidence" value="ECO:0007669"/>
    <property type="project" value="UniProtKB-SubCell"/>
</dbReference>
<dbReference type="Gene3D" id="2.60.40.1120">
    <property type="entry name" value="Carboxypeptidase-like, regulatory domain"/>
    <property type="match status" value="1"/>
</dbReference>
<feature type="domain" description="TonB-dependent receptor plug" evidence="8">
    <location>
        <begin position="93"/>
        <end position="211"/>
    </location>
</feature>
<dbReference type="Pfam" id="PF13715">
    <property type="entry name" value="CarbopepD_reg_2"/>
    <property type="match status" value="1"/>
</dbReference>
<dbReference type="SUPFAM" id="SSF49464">
    <property type="entry name" value="Carboxypeptidase regulatory domain-like"/>
    <property type="match status" value="1"/>
</dbReference>
<dbReference type="InterPro" id="IPR037066">
    <property type="entry name" value="Plug_dom_sf"/>
</dbReference>
<evidence type="ECO:0000256" key="7">
    <source>
        <dbReference type="PROSITE-ProRule" id="PRU01360"/>
    </source>
</evidence>
<dbReference type="Proteomes" id="UP000823757">
    <property type="component" value="Unassembled WGS sequence"/>
</dbReference>
<evidence type="ECO:0000256" key="6">
    <source>
        <dbReference type="ARBA" id="ARBA00023237"/>
    </source>
</evidence>
<name>A0A9D9IN60_9BACT</name>
<dbReference type="Pfam" id="PF07715">
    <property type="entry name" value="Plug"/>
    <property type="match status" value="1"/>
</dbReference>